<dbReference type="EMBL" id="CAJOAY010001892">
    <property type="protein sequence ID" value="CAF3899157.1"/>
    <property type="molecule type" value="Genomic_DNA"/>
</dbReference>
<dbReference type="AlphaFoldDB" id="A0A818NEY3"/>
<dbReference type="EMBL" id="CAJOBB010003602">
    <property type="protein sequence ID" value="CAF4049385.1"/>
    <property type="molecule type" value="Genomic_DNA"/>
</dbReference>
<evidence type="ECO:0000256" key="1">
    <source>
        <dbReference type="SAM" id="MobiDB-lite"/>
    </source>
</evidence>
<name>A0A818NEY3_9BILA</name>
<accession>A0A818NEY3</accession>
<sequence>MPIEKRSHTIEGFFNKKQKSNKNAVVSTTSNGIGLINLQVHDSVNLGTLTVNSHITTASNSCFNMCAVSRSKEDILKSVENADDDTSPSRTGIASEVLA</sequence>
<evidence type="ECO:0000313" key="5">
    <source>
        <dbReference type="EMBL" id="CAF3605705.1"/>
    </source>
</evidence>
<evidence type="ECO:0000313" key="3">
    <source>
        <dbReference type="EMBL" id="CAF0874967.1"/>
    </source>
</evidence>
<reference evidence="5" key="1">
    <citation type="submission" date="2021-02" db="EMBL/GenBank/DDBJ databases">
        <authorList>
            <person name="Nowell W R."/>
        </authorList>
    </citation>
    <scope>NUCLEOTIDE SEQUENCE</scope>
</reference>
<dbReference type="EMBL" id="CAJOAZ010000293">
    <property type="protein sequence ID" value="CAF3605705.1"/>
    <property type="molecule type" value="Genomic_DNA"/>
</dbReference>
<evidence type="ECO:0000313" key="4">
    <source>
        <dbReference type="EMBL" id="CAF1408477.1"/>
    </source>
</evidence>
<dbReference type="Proteomes" id="UP000663860">
    <property type="component" value="Unassembled WGS sequence"/>
</dbReference>
<protein>
    <submittedName>
        <fullName evidence="5">Uncharacterized protein</fullName>
    </submittedName>
</protein>
<organism evidence="5 8">
    <name type="scientific">Adineta steineri</name>
    <dbReference type="NCBI Taxonomy" id="433720"/>
    <lineage>
        <taxon>Eukaryota</taxon>
        <taxon>Metazoa</taxon>
        <taxon>Spiralia</taxon>
        <taxon>Gnathifera</taxon>
        <taxon>Rotifera</taxon>
        <taxon>Eurotatoria</taxon>
        <taxon>Bdelloidea</taxon>
        <taxon>Adinetida</taxon>
        <taxon>Adinetidae</taxon>
        <taxon>Adineta</taxon>
    </lineage>
</organism>
<dbReference type="Proteomes" id="UP000663891">
    <property type="component" value="Unassembled WGS sequence"/>
</dbReference>
<evidence type="ECO:0000313" key="8">
    <source>
        <dbReference type="Proteomes" id="UP000663844"/>
    </source>
</evidence>
<proteinExistence type="predicted"/>
<comment type="caution">
    <text evidence="5">The sequence shown here is derived from an EMBL/GenBank/DDBJ whole genome shotgun (WGS) entry which is preliminary data.</text>
</comment>
<evidence type="ECO:0000313" key="6">
    <source>
        <dbReference type="EMBL" id="CAF3899157.1"/>
    </source>
</evidence>
<dbReference type="EMBL" id="CAJNON010000052">
    <property type="protein sequence ID" value="CAF0874967.1"/>
    <property type="molecule type" value="Genomic_DNA"/>
</dbReference>
<dbReference type="EMBL" id="CAJNOG010001098">
    <property type="protein sequence ID" value="CAF1408477.1"/>
    <property type="molecule type" value="Genomic_DNA"/>
</dbReference>
<evidence type="ECO:0000313" key="7">
    <source>
        <dbReference type="EMBL" id="CAF4049385.1"/>
    </source>
</evidence>
<dbReference type="Proteomes" id="UP000663844">
    <property type="component" value="Unassembled WGS sequence"/>
</dbReference>
<evidence type="ECO:0000313" key="2">
    <source>
        <dbReference type="EMBL" id="CAF0832803.1"/>
    </source>
</evidence>
<dbReference type="Proteomes" id="UP000663845">
    <property type="component" value="Unassembled WGS sequence"/>
</dbReference>
<dbReference type="Proteomes" id="UP000663881">
    <property type="component" value="Unassembled WGS sequence"/>
</dbReference>
<gene>
    <name evidence="2" type="ORF">IZO911_LOCUS8624</name>
    <name evidence="4" type="ORF">JYZ213_LOCUS38219</name>
    <name evidence="7" type="ORF">KXQ929_LOCUS31430</name>
    <name evidence="6" type="ORF">OKA104_LOCUS24088</name>
    <name evidence="5" type="ORF">OXD698_LOCUS6655</name>
    <name evidence="3" type="ORF">VCS650_LOCUS7928</name>
</gene>
<dbReference type="Proteomes" id="UP000663868">
    <property type="component" value="Unassembled WGS sequence"/>
</dbReference>
<dbReference type="EMBL" id="CAJNOE010000059">
    <property type="protein sequence ID" value="CAF0832803.1"/>
    <property type="molecule type" value="Genomic_DNA"/>
</dbReference>
<feature type="region of interest" description="Disordered" evidence="1">
    <location>
        <begin position="79"/>
        <end position="99"/>
    </location>
</feature>